<evidence type="ECO:0000313" key="3">
    <source>
        <dbReference type="RefSeq" id="XP_005093785.1"/>
    </source>
</evidence>
<dbReference type="GeneID" id="101863802"/>
<dbReference type="RefSeq" id="XP_005093785.1">
    <property type="nucleotide sequence ID" value="XM_005093728.3"/>
</dbReference>
<evidence type="ECO:0000256" key="1">
    <source>
        <dbReference type="SAM" id="SignalP"/>
    </source>
</evidence>
<protein>
    <submittedName>
        <fullName evidence="3">Uncharacterized protein LOC101863802 isoform X1</fullName>
    </submittedName>
</protein>
<feature type="signal peptide" evidence="1">
    <location>
        <begin position="1"/>
        <end position="23"/>
    </location>
</feature>
<proteinExistence type="predicted"/>
<accession>A0ABM0JHI9</accession>
<reference evidence="3" key="1">
    <citation type="submission" date="2025-08" db="UniProtKB">
        <authorList>
            <consortium name="RefSeq"/>
        </authorList>
    </citation>
    <scope>IDENTIFICATION</scope>
</reference>
<gene>
    <name evidence="3" type="primary">LOC101863802</name>
</gene>
<sequence length="210" mass="23396">MAITVLADSSAVVLASLACSVSSIPAFCSSSNEINNVVSTCLGNNGVLKYFDIIKKGIPIPKNNNYRQFCNRPEEFADALECNANVLVKCYPDRSFFYKTVRSSALGEINGICNDTKLRTDCIGNALRDDLLECEKGQYSLQDQGIPRMCREVRAAALCFVGDVRKCDEYTAQNRRRYLHKLNERFCSAGPRMTYSTTLTLILLVAFAVW</sequence>
<name>A0ABM0JHI9_APLCA</name>
<dbReference type="Proteomes" id="UP000694888">
    <property type="component" value="Unplaced"/>
</dbReference>
<evidence type="ECO:0000313" key="2">
    <source>
        <dbReference type="Proteomes" id="UP000694888"/>
    </source>
</evidence>
<keyword evidence="1" id="KW-0732">Signal</keyword>
<organism evidence="2 3">
    <name type="scientific">Aplysia californica</name>
    <name type="common">California sea hare</name>
    <dbReference type="NCBI Taxonomy" id="6500"/>
    <lineage>
        <taxon>Eukaryota</taxon>
        <taxon>Metazoa</taxon>
        <taxon>Spiralia</taxon>
        <taxon>Lophotrochozoa</taxon>
        <taxon>Mollusca</taxon>
        <taxon>Gastropoda</taxon>
        <taxon>Heterobranchia</taxon>
        <taxon>Euthyneura</taxon>
        <taxon>Tectipleura</taxon>
        <taxon>Aplysiida</taxon>
        <taxon>Aplysioidea</taxon>
        <taxon>Aplysiidae</taxon>
        <taxon>Aplysia</taxon>
    </lineage>
</organism>
<keyword evidence="2" id="KW-1185">Reference proteome</keyword>
<feature type="chain" id="PRO_5045625777" evidence="1">
    <location>
        <begin position="24"/>
        <end position="210"/>
    </location>
</feature>